<dbReference type="FunCoup" id="C1EBK9">
    <property type="interactions" value="447"/>
</dbReference>
<evidence type="ECO:0000259" key="9">
    <source>
        <dbReference type="Pfam" id="PF21791"/>
    </source>
</evidence>
<dbReference type="Pfam" id="PF21791">
    <property type="entry name" value="MDHAR3-like_C"/>
    <property type="match status" value="1"/>
</dbReference>
<dbReference type="RefSeq" id="XP_002504172.1">
    <property type="nucleotide sequence ID" value="XM_002504126.1"/>
</dbReference>
<dbReference type="InterPro" id="IPR023753">
    <property type="entry name" value="FAD/NAD-binding_dom"/>
</dbReference>
<dbReference type="InterPro" id="IPR036188">
    <property type="entry name" value="FAD/NAD-bd_sf"/>
</dbReference>
<keyword evidence="5" id="KW-0560">Oxidoreductase</keyword>
<dbReference type="Gene3D" id="3.50.50.60">
    <property type="entry name" value="FAD/NAD(P)-binding domain"/>
    <property type="match status" value="2"/>
</dbReference>
<evidence type="ECO:0000259" key="8">
    <source>
        <dbReference type="Pfam" id="PF07992"/>
    </source>
</evidence>
<comment type="cofactor">
    <cofactor evidence="1">
        <name>FAD</name>
        <dbReference type="ChEBI" id="CHEBI:57692"/>
    </cofactor>
</comment>
<evidence type="ECO:0000256" key="1">
    <source>
        <dbReference type="ARBA" id="ARBA00001974"/>
    </source>
</evidence>
<accession>C1EBK9</accession>
<dbReference type="SUPFAM" id="SSF55424">
    <property type="entry name" value="FAD/NAD-linked reductases, dimerisation (C-terminal) domain"/>
    <property type="match status" value="1"/>
</dbReference>
<keyword evidence="3" id="KW-0285">Flavoprotein</keyword>
<keyword evidence="4" id="KW-0274">FAD</keyword>
<dbReference type="InterPro" id="IPR050446">
    <property type="entry name" value="FAD-oxidoreductase/Apoptosis"/>
</dbReference>
<proteinExistence type="inferred from homology"/>
<evidence type="ECO:0000256" key="3">
    <source>
        <dbReference type="ARBA" id="ARBA00022630"/>
    </source>
</evidence>
<reference evidence="10 11" key="1">
    <citation type="journal article" date="2009" name="Science">
        <title>Green evolution and dynamic adaptations revealed by genomes of the marine picoeukaryotes Micromonas.</title>
        <authorList>
            <person name="Worden A.Z."/>
            <person name="Lee J.H."/>
            <person name="Mock T."/>
            <person name="Rouze P."/>
            <person name="Simmons M.P."/>
            <person name="Aerts A.L."/>
            <person name="Allen A.E."/>
            <person name="Cuvelier M.L."/>
            <person name="Derelle E."/>
            <person name="Everett M.V."/>
            <person name="Foulon E."/>
            <person name="Grimwood J."/>
            <person name="Gundlach H."/>
            <person name="Henrissat B."/>
            <person name="Napoli C."/>
            <person name="McDonald S.M."/>
            <person name="Parker M.S."/>
            <person name="Rombauts S."/>
            <person name="Salamov A."/>
            <person name="Von Dassow P."/>
            <person name="Badger J.H."/>
            <person name="Coutinho P.M."/>
            <person name="Demir E."/>
            <person name="Dubchak I."/>
            <person name="Gentemann C."/>
            <person name="Eikrem W."/>
            <person name="Gready J.E."/>
            <person name="John U."/>
            <person name="Lanier W."/>
            <person name="Lindquist E.A."/>
            <person name="Lucas S."/>
            <person name="Mayer K.F."/>
            <person name="Moreau H."/>
            <person name="Not F."/>
            <person name="Otillar R."/>
            <person name="Panaud O."/>
            <person name="Pangilinan J."/>
            <person name="Paulsen I."/>
            <person name="Piegu B."/>
            <person name="Poliakov A."/>
            <person name="Robbens S."/>
            <person name="Schmutz J."/>
            <person name="Toulza E."/>
            <person name="Wyss T."/>
            <person name="Zelensky A."/>
            <person name="Zhou K."/>
            <person name="Armbrust E.V."/>
            <person name="Bhattacharya D."/>
            <person name="Goodenough U.W."/>
            <person name="Van de Peer Y."/>
            <person name="Grigoriev I.V."/>
        </authorList>
    </citation>
    <scope>NUCLEOTIDE SEQUENCE [LARGE SCALE GENOMIC DNA]</scope>
    <source>
        <strain evidence="11">RCC299 / NOUM17</strain>
    </source>
</reference>
<name>C1EBK9_MICCC</name>
<evidence type="ECO:0000256" key="7">
    <source>
        <dbReference type="ARBA" id="ARBA00038920"/>
    </source>
</evidence>
<dbReference type="Proteomes" id="UP000002009">
    <property type="component" value="Chromosome 9"/>
</dbReference>
<dbReference type="Pfam" id="PF07992">
    <property type="entry name" value="Pyr_redox_2"/>
    <property type="match status" value="1"/>
</dbReference>
<dbReference type="PRINTS" id="PR00411">
    <property type="entry name" value="PNDRDTASEI"/>
</dbReference>
<gene>
    <name evidence="10" type="ORF">MICPUN_61108</name>
</gene>
<evidence type="ECO:0000256" key="2">
    <source>
        <dbReference type="ARBA" id="ARBA00006442"/>
    </source>
</evidence>
<dbReference type="InterPro" id="IPR048618">
    <property type="entry name" value="MDHAR3-like_C"/>
</dbReference>
<dbReference type="PRINTS" id="PR00368">
    <property type="entry name" value="FADPNR"/>
</dbReference>
<dbReference type="OrthoDB" id="432169at2759"/>
<feature type="domain" description="FAD/NAD(P)-binding" evidence="8">
    <location>
        <begin position="8"/>
        <end position="327"/>
    </location>
</feature>
<dbReference type="SUPFAM" id="SSF51905">
    <property type="entry name" value="FAD/NAD(P)-binding domain"/>
    <property type="match status" value="2"/>
</dbReference>
<evidence type="ECO:0000256" key="4">
    <source>
        <dbReference type="ARBA" id="ARBA00022827"/>
    </source>
</evidence>
<feature type="domain" description="Monodehydroascorbate reductase 3-like C-terminal" evidence="9">
    <location>
        <begin position="354"/>
        <end position="432"/>
    </location>
</feature>
<dbReference type="InParanoid" id="C1EBK9"/>
<protein>
    <recommendedName>
        <fullName evidence="7">monodehydroascorbate reductase (NADH)</fullName>
        <ecNumber evidence="7">1.6.5.4</ecNumber>
    </recommendedName>
</protein>
<dbReference type="KEGG" id="mis:MICPUN_61108"/>
<keyword evidence="6" id="KW-0520">NAD</keyword>
<dbReference type="PANTHER" id="PTHR43557:SF6">
    <property type="entry name" value="MONODEHYDROASCORBATE REDUCTASE, CHLOROPLASTIC_MITOCHONDRIAL"/>
    <property type="match status" value="1"/>
</dbReference>
<dbReference type="EMBL" id="CP001329">
    <property type="protein sequence ID" value="ACO65430.1"/>
    <property type="molecule type" value="Genomic_DNA"/>
</dbReference>
<dbReference type="GO" id="GO:0016656">
    <property type="term" value="F:monodehydroascorbate reductase (NADH) activity"/>
    <property type="evidence" value="ECO:0007669"/>
    <property type="project" value="UniProtKB-EC"/>
</dbReference>
<dbReference type="GeneID" id="8246348"/>
<sequence length="447" mass="46879">MATRIAKKIVVVGGGNSAGYFARAVVAAGRGADLTVISAEDVLPYERPALTKAFLNETGPARLPGFHTSVGGGGERQNQEWYDANGVEVHLGTRVVSWDAASKTVTTDTSASFGYEKLIVAIGCTALKLPASMGGDLPGVHYVRDHADALALYDAMSKARAPVVIGGGYIGLEAAAAFAARGAKPAVVMMEPHVMARLWTPTIAAHYETLYESKGCVFHKNAKVSAIARGEDGRVESVELEGGVTLPADLVVVGVGAGAVTAPFDALDTTPDARNPGGILVDHTFAASGVNVEPKSVYAIGDVAAFPLAFDDNQTVRMEHVAHARASAAHCARCILAADDDDTQTANAPYRYTPYFYSRVFEQSDSTRKVAWVFYGLQRGDVVCVGDFAPKLAAFWVNEGVCVGAMLESGTPDEVKAVQAIAEGRPSVDVEKLRACATAEAALALFA</sequence>
<evidence type="ECO:0000256" key="6">
    <source>
        <dbReference type="ARBA" id="ARBA00023027"/>
    </source>
</evidence>
<dbReference type="EC" id="1.6.5.4" evidence="7"/>
<organism evidence="10 11">
    <name type="scientific">Micromonas commoda (strain RCC299 / NOUM17 / CCMP2709)</name>
    <name type="common">Picoplanktonic green alga</name>
    <dbReference type="NCBI Taxonomy" id="296587"/>
    <lineage>
        <taxon>Eukaryota</taxon>
        <taxon>Viridiplantae</taxon>
        <taxon>Chlorophyta</taxon>
        <taxon>Mamiellophyceae</taxon>
        <taxon>Mamiellales</taxon>
        <taxon>Mamiellaceae</taxon>
        <taxon>Micromonas</taxon>
    </lineage>
</organism>
<dbReference type="eggNOG" id="KOG1336">
    <property type="taxonomic scope" value="Eukaryota"/>
</dbReference>
<evidence type="ECO:0000313" key="10">
    <source>
        <dbReference type="EMBL" id="ACO65430.1"/>
    </source>
</evidence>
<dbReference type="InterPro" id="IPR016156">
    <property type="entry name" value="FAD/NAD-linked_Rdtase_dimer_sf"/>
</dbReference>
<keyword evidence="11" id="KW-1185">Reference proteome</keyword>
<evidence type="ECO:0000256" key="5">
    <source>
        <dbReference type="ARBA" id="ARBA00023002"/>
    </source>
</evidence>
<comment type="similarity">
    <text evidence="2">Belongs to the FAD-dependent oxidoreductase family.</text>
</comment>
<dbReference type="AlphaFoldDB" id="C1EBK9"/>
<evidence type="ECO:0000313" key="11">
    <source>
        <dbReference type="Proteomes" id="UP000002009"/>
    </source>
</evidence>
<dbReference type="PANTHER" id="PTHR43557">
    <property type="entry name" value="APOPTOSIS-INDUCING FACTOR 1"/>
    <property type="match status" value="1"/>
</dbReference>
<dbReference type="GO" id="GO:0005737">
    <property type="term" value="C:cytoplasm"/>
    <property type="evidence" value="ECO:0007669"/>
    <property type="project" value="TreeGrafter"/>
</dbReference>
<dbReference type="Gene3D" id="3.30.390.30">
    <property type="match status" value="1"/>
</dbReference>
<dbReference type="STRING" id="296587.C1EBK9"/>
<dbReference type="OMA" id="TSHTKPY"/>